<organism evidence="3 4">
    <name type="scientific">Symbiochloris irregularis</name>
    <dbReference type="NCBI Taxonomy" id="706552"/>
    <lineage>
        <taxon>Eukaryota</taxon>
        <taxon>Viridiplantae</taxon>
        <taxon>Chlorophyta</taxon>
        <taxon>core chlorophytes</taxon>
        <taxon>Trebouxiophyceae</taxon>
        <taxon>Trebouxiales</taxon>
        <taxon>Trebouxiaceae</taxon>
        <taxon>Symbiochloris</taxon>
    </lineage>
</organism>
<reference evidence="3 4" key="1">
    <citation type="journal article" date="2024" name="Nat. Commun.">
        <title>Phylogenomics reveals the evolutionary origins of lichenization in chlorophyte algae.</title>
        <authorList>
            <person name="Puginier C."/>
            <person name="Libourel C."/>
            <person name="Otte J."/>
            <person name="Skaloud P."/>
            <person name="Haon M."/>
            <person name="Grisel S."/>
            <person name="Petersen M."/>
            <person name="Berrin J.G."/>
            <person name="Delaux P.M."/>
            <person name="Dal Grande F."/>
            <person name="Keller J."/>
        </authorList>
    </citation>
    <scope>NUCLEOTIDE SEQUENCE [LARGE SCALE GENOMIC DNA]</scope>
    <source>
        <strain evidence="3 4">SAG 2036</strain>
    </source>
</reference>
<dbReference type="Gene3D" id="3.40.50.1240">
    <property type="entry name" value="Phosphoglycerate mutase-like"/>
    <property type="match status" value="1"/>
</dbReference>
<dbReference type="InterPro" id="IPR013078">
    <property type="entry name" value="His_Pase_superF_clade-1"/>
</dbReference>
<keyword evidence="4" id="KW-1185">Reference proteome</keyword>
<feature type="active site" description="Tele-phosphohistidine intermediate" evidence="1">
    <location>
        <position position="30"/>
    </location>
</feature>
<dbReference type="Pfam" id="PF00300">
    <property type="entry name" value="His_Phos_1"/>
    <property type="match status" value="1"/>
</dbReference>
<feature type="binding site" evidence="2">
    <location>
        <position position="89"/>
    </location>
    <ligand>
        <name>substrate</name>
    </ligand>
</feature>
<feature type="binding site" evidence="2">
    <location>
        <position position="129"/>
    </location>
    <ligand>
        <name>substrate</name>
    </ligand>
</feature>
<dbReference type="InterPro" id="IPR029033">
    <property type="entry name" value="His_PPase_superfam"/>
</dbReference>
<accession>A0AAW1PPP8</accession>
<feature type="active site" description="Proton donor/acceptor" evidence="1">
    <location>
        <position position="117"/>
    </location>
</feature>
<dbReference type="SUPFAM" id="SSF53254">
    <property type="entry name" value="Phosphoglycerate mutase-like"/>
    <property type="match status" value="1"/>
</dbReference>
<name>A0AAW1PPP8_9CHLO</name>
<feature type="binding site" evidence="2">
    <location>
        <begin position="29"/>
        <end position="36"/>
    </location>
    <ligand>
        <name>substrate</name>
    </ligand>
</feature>
<dbReference type="EMBL" id="JALJOQ010000014">
    <property type="protein sequence ID" value="KAK9810737.1"/>
    <property type="molecule type" value="Genomic_DNA"/>
</dbReference>
<dbReference type="PANTHER" id="PTHR46192">
    <property type="entry name" value="BROAD-RANGE ACID PHOSPHATASE DET1"/>
    <property type="match status" value="1"/>
</dbReference>
<protein>
    <recommendedName>
        <fullName evidence="5">Phosphoglycerate mutase</fullName>
    </recommendedName>
</protein>
<dbReference type="Proteomes" id="UP001465755">
    <property type="component" value="Unassembled WGS sequence"/>
</dbReference>
<comment type="caution">
    <text evidence="3">The sequence shown here is derived from an EMBL/GenBank/DDBJ whole genome shotgun (WGS) entry which is preliminary data.</text>
</comment>
<evidence type="ECO:0008006" key="5">
    <source>
        <dbReference type="Google" id="ProtNLM"/>
    </source>
</evidence>
<gene>
    <name evidence="3" type="ORF">WJX73_003928</name>
</gene>
<evidence type="ECO:0000256" key="1">
    <source>
        <dbReference type="PIRSR" id="PIRSR613078-1"/>
    </source>
</evidence>
<dbReference type="AlphaFoldDB" id="A0AAW1PPP8"/>
<evidence type="ECO:0000313" key="4">
    <source>
        <dbReference type="Proteomes" id="UP001465755"/>
    </source>
</evidence>
<dbReference type="InterPro" id="IPR052765">
    <property type="entry name" value="PGM-Related"/>
</dbReference>
<evidence type="ECO:0000313" key="3">
    <source>
        <dbReference type="EMBL" id="KAK9810737.1"/>
    </source>
</evidence>
<evidence type="ECO:0000256" key="2">
    <source>
        <dbReference type="PIRSR" id="PIRSR613078-2"/>
    </source>
</evidence>
<dbReference type="SMART" id="SM00855">
    <property type="entry name" value="PGAM"/>
    <property type="match status" value="1"/>
</dbReference>
<proteinExistence type="predicted"/>
<dbReference type="CDD" id="cd07067">
    <property type="entry name" value="HP_PGM_like"/>
    <property type="match status" value="1"/>
</dbReference>
<sequence>MYDARFHSTHKGATPKDMRILPRKIILVRHAESEGNISSLAYTFTPDPQVPLTDRGWGQARAAGARIKELMEKENKPYRLYFYTSPYKRSLQTYQALAECFSKGQIAGQQEEVQLREQDFGNFQDGEAKQKEKAERLRYGRFFYRFPHGESGADVYDRMTIFEDHMIRDINAGRYGNDTSLVLVTHGLALRVFLMRWFHWTVDQFLEVFNPPNAEPLVLERIPADEVGELEQQDWERGMAPWVHTKALYRLTDETRPILRGCSDEMCIAALNPLDNPGHDDPPY</sequence>